<evidence type="ECO:0000256" key="7">
    <source>
        <dbReference type="ARBA" id="ARBA00023170"/>
    </source>
</evidence>
<keyword evidence="5 9" id="KW-1133">Transmembrane helix</keyword>
<comment type="similarity">
    <text evidence="2">Belongs to the glutamate-gated ion channel (TC 1.A.10.1) family.</text>
</comment>
<keyword evidence="4 9" id="KW-0812">Transmembrane</keyword>
<dbReference type="InterPro" id="IPR052192">
    <property type="entry name" value="Insect_Ionotropic_Sensory_Rcpt"/>
</dbReference>
<evidence type="ECO:0000313" key="13">
    <source>
        <dbReference type="Proteomes" id="UP000235965"/>
    </source>
</evidence>
<evidence type="ECO:0000256" key="9">
    <source>
        <dbReference type="SAM" id="Phobius"/>
    </source>
</evidence>
<dbReference type="SUPFAM" id="SSF53850">
    <property type="entry name" value="Periplasmic binding protein-like II"/>
    <property type="match status" value="1"/>
</dbReference>
<keyword evidence="10" id="KW-0732">Signal</keyword>
<dbReference type="InterPro" id="IPR001320">
    <property type="entry name" value="Iontro_rcpt_C"/>
</dbReference>
<keyword evidence="7" id="KW-0675">Receptor</keyword>
<accession>A0A2J7PYG4</accession>
<proteinExistence type="inferred from homology"/>
<organism evidence="12 13">
    <name type="scientific">Cryptotermes secundus</name>
    <dbReference type="NCBI Taxonomy" id="105785"/>
    <lineage>
        <taxon>Eukaryota</taxon>
        <taxon>Metazoa</taxon>
        <taxon>Ecdysozoa</taxon>
        <taxon>Arthropoda</taxon>
        <taxon>Hexapoda</taxon>
        <taxon>Insecta</taxon>
        <taxon>Pterygota</taxon>
        <taxon>Neoptera</taxon>
        <taxon>Polyneoptera</taxon>
        <taxon>Dictyoptera</taxon>
        <taxon>Blattodea</taxon>
        <taxon>Blattoidea</taxon>
        <taxon>Termitoidae</taxon>
        <taxon>Kalotermitidae</taxon>
        <taxon>Cryptotermitinae</taxon>
        <taxon>Cryptotermes</taxon>
    </lineage>
</organism>
<dbReference type="Proteomes" id="UP000235965">
    <property type="component" value="Unassembled WGS sequence"/>
</dbReference>
<evidence type="ECO:0000259" key="11">
    <source>
        <dbReference type="Pfam" id="PF00060"/>
    </source>
</evidence>
<evidence type="ECO:0000256" key="2">
    <source>
        <dbReference type="ARBA" id="ARBA00008685"/>
    </source>
</evidence>
<evidence type="ECO:0000256" key="5">
    <source>
        <dbReference type="ARBA" id="ARBA00022989"/>
    </source>
</evidence>
<evidence type="ECO:0000256" key="8">
    <source>
        <dbReference type="ARBA" id="ARBA00023180"/>
    </source>
</evidence>
<dbReference type="GO" id="GO:0015276">
    <property type="term" value="F:ligand-gated monoatomic ion channel activity"/>
    <property type="evidence" value="ECO:0007669"/>
    <property type="project" value="InterPro"/>
</dbReference>
<evidence type="ECO:0000256" key="1">
    <source>
        <dbReference type="ARBA" id="ARBA00004651"/>
    </source>
</evidence>
<sequence length="709" mass="81260">MATVTILCLLLVVNNHMEARFLSADTGLTEYESHLVRCFGNIITTHSAGQHSLLVSIPDVCADKSKPRNSAQNSRKYCEVLGFLLGSIHGYTKYPLLVAGPMFNGTFKNISSAGRADYVNVILGEVEDELGFSAFKSQLAILSGLPFWNTRGRFVVMFLDRNLSTVNTVPEEHTLIRSILGELWENDVVNAIVVAPNLHRNKPTTLDVHTWFPFAEDHCRGPVNRTVILDRWITESESRFDKSIDLFPDKLSNFHGCAVSASTFAYVPFVFPMREDANITHYTEGLEIRVLHMIAIALNFTEKFLPENEHNVSKWWGMYEEVSNKKADVGFTATPQTVRSIGNRDHSVWYLKETIRWFGPRAKPSAHWKSLIIIFTPLMWLLVLIIYFICSLIFWLLAQVNSAVKEHVTYTDALMCFLQTFSMILGEAVCVRPHTWYLRLFFIIWVFYCLLINTSYQSSLISVLTDPRYDPIVDTVQKLLNSGMNYGFVWRFHYWYTRTNDSLSKTILNNFIPCPKLDVCLRRIASKQDFAICGGESHLLYFSQTKYSPLGIPSFLPFSEEVTSILVTMFFHRGSVFLESFDRVIYRVVESGITQKFWTDIRLRYVGNVDEDADKGDEGKADGDDDPAVVLSVQHLQSAFILLLLGLACSLSVFITELFYFSFRKSRFFPRLKPFANERKARTLVKYKRHMIHKTYVSRVKKCNAILVK</sequence>
<dbReference type="AlphaFoldDB" id="A0A2J7PYG4"/>
<feature type="transmembrane region" description="Helical" evidence="9">
    <location>
        <begin position="639"/>
        <end position="663"/>
    </location>
</feature>
<evidence type="ECO:0000256" key="3">
    <source>
        <dbReference type="ARBA" id="ARBA00022475"/>
    </source>
</evidence>
<feature type="transmembrane region" description="Helical" evidence="9">
    <location>
        <begin position="371"/>
        <end position="398"/>
    </location>
</feature>
<evidence type="ECO:0000256" key="4">
    <source>
        <dbReference type="ARBA" id="ARBA00022692"/>
    </source>
</evidence>
<comment type="subcellular location">
    <subcellularLocation>
        <location evidence="1">Cell membrane</location>
        <topology evidence="1">Multi-pass membrane protein</topology>
    </subcellularLocation>
</comment>
<reference evidence="12 13" key="1">
    <citation type="submission" date="2017-12" db="EMBL/GenBank/DDBJ databases">
        <title>Hemimetabolous genomes reveal molecular basis of termite eusociality.</title>
        <authorList>
            <person name="Harrison M.C."/>
            <person name="Jongepier E."/>
            <person name="Robertson H.M."/>
            <person name="Arning N."/>
            <person name="Bitard-Feildel T."/>
            <person name="Chao H."/>
            <person name="Childers C.P."/>
            <person name="Dinh H."/>
            <person name="Doddapaneni H."/>
            <person name="Dugan S."/>
            <person name="Gowin J."/>
            <person name="Greiner C."/>
            <person name="Han Y."/>
            <person name="Hu H."/>
            <person name="Hughes D.S.T."/>
            <person name="Huylmans A.-K."/>
            <person name="Kemena C."/>
            <person name="Kremer L.P.M."/>
            <person name="Lee S.L."/>
            <person name="Lopez-Ezquerra A."/>
            <person name="Mallet L."/>
            <person name="Monroy-Kuhn J.M."/>
            <person name="Moser A."/>
            <person name="Murali S.C."/>
            <person name="Muzny D.M."/>
            <person name="Otani S."/>
            <person name="Piulachs M.-D."/>
            <person name="Poelchau M."/>
            <person name="Qu J."/>
            <person name="Schaub F."/>
            <person name="Wada-Katsumata A."/>
            <person name="Worley K.C."/>
            <person name="Xie Q."/>
            <person name="Ylla G."/>
            <person name="Poulsen M."/>
            <person name="Gibbs R.A."/>
            <person name="Schal C."/>
            <person name="Richards S."/>
            <person name="Belles X."/>
            <person name="Korb J."/>
            <person name="Bornberg-Bauer E."/>
        </authorList>
    </citation>
    <scope>NUCLEOTIDE SEQUENCE [LARGE SCALE GENOMIC DNA]</scope>
    <source>
        <tissue evidence="12">Whole body</tissue>
    </source>
</reference>
<dbReference type="OrthoDB" id="6506757at2759"/>
<comment type="caution">
    <text evidence="12">The sequence shown here is derived from an EMBL/GenBank/DDBJ whole genome shotgun (WGS) entry which is preliminary data.</text>
</comment>
<dbReference type="PANTHER" id="PTHR42643:SF30">
    <property type="entry name" value="IONOTROPIC RECEPTOR 40A-RELATED"/>
    <property type="match status" value="1"/>
</dbReference>
<keyword evidence="6 9" id="KW-0472">Membrane</keyword>
<dbReference type="Gene3D" id="3.40.190.10">
    <property type="entry name" value="Periplasmic binding protein-like II"/>
    <property type="match status" value="1"/>
</dbReference>
<dbReference type="InParanoid" id="A0A2J7PYG4"/>
<feature type="signal peptide" evidence="10">
    <location>
        <begin position="1"/>
        <end position="19"/>
    </location>
</feature>
<gene>
    <name evidence="12" type="ORF">B7P43_G02094</name>
</gene>
<protein>
    <recommendedName>
        <fullName evidence="11">Ionotropic glutamate receptor C-terminal domain-containing protein</fullName>
    </recommendedName>
</protein>
<evidence type="ECO:0000313" key="12">
    <source>
        <dbReference type="EMBL" id="PNF21340.1"/>
    </source>
</evidence>
<dbReference type="GO" id="GO:0005886">
    <property type="term" value="C:plasma membrane"/>
    <property type="evidence" value="ECO:0007669"/>
    <property type="project" value="UniProtKB-SubCell"/>
</dbReference>
<dbReference type="Gene3D" id="1.10.287.70">
    <property type="match status" value="1"/>
</dbReference>
<dbReference type="Pfam" id="PF00060">
    <property type="entry name" value="Lig_chan"/>
    <property type="match status" value="1"/>
</dbReference>
<dbReference type="PANTHER" id="PTHR42643">
    <property type="entry name" value="IONOTROPIC RECEPTOR 20A-RELATED"/>
    <property type="match status" value="1"/>
</dbReference>
<keyword evidence="13" id="KW-1185">Reference proteome</keyword>
<name>A0A2J7PYG4_9NEOP</name>
<feature type="transmembrane region" description="Helical" evidence="9">
    <location>
        <begin position="436"/>
        <end position="456"/>
    </location>
</feature>
<keyword evidence="8" id="KW-0325">Glycoprotein</keyword>
<dbReference type="GO" id="GO:0050906">
    <property type="term" value="P:detection of stimulus involved in sensory perception"/>
    <property type="evidence" value="ECO:0007669"/>
    <property type="project" value="UniProtKB-ARBA"/>
</dbReference>
<feature type="domain" description="Ionotropic glutamate receptor C-terminal" evidence="11">
    <location>
        <begin position="379"/>
        <end position="647"/>
    </location>
</feature>
<evidence type="ECO:0000256" key="6">
    <source>
        <dbReference type="ARBA" id="ARBA00023136"/>
    </source>
</evidence>
<feature type="chain" id="PRO_5014461087" description="Ionotropic glutamate receptor C-terminal domain-containing protein" evidence="10">
    <location>
        <begin position="20"/>
        <end position="709"/>
    </location>
</feature>
<dbReference type="EMBL" id="NEVH01020850">
    <property type="protein sequence ID" value="PNF21340.1"/>
    <property type="molecule type" value="Genomic_DNA"/>
</dbReference>
<keyword evidence="3" id="KW-1003">Cell membrane</keyword>
<dbReference type="STRING" id="105785.A0A2J7PYG4"/>
<evidence type="ECO:0000256" key="10">
    <source>
        <dbReference type="SAM" id="SignalP"/>
    </source>
</evidence>